<keyword evidence="2" id="KW-0812">Transmembrane</keyword>
<feature type="compositionally biased region" description="Acidic residues" evidence="1">
    <location>
        <begin position="571"/>
        <end position="584"/>
    </location>
</feature>
<feature type="compositionally biased region" description="Polar residues" evidence="1">
    <location>
        <begin position="184"/>
        <end position="198"/>
    </location>
</feature>
<gene>
    <name evidence="3" type="ORF">EMPG_14070</name>
</gene>
<feature type="transmembrane region" description="Helical" evidence="2">
    <location>
        <begin position="665"/>
        <end position="684"/>
    </location>
</feature>
<feature type="compositionally biased region" description="Low complexity" evidence="1">
    <location>
        <begin position="268"/>
        <end position="281"/>
    </location>
</feature>
<feature type="compositionally biased region" description="Basic and acidic residues" evidence="1">
    <location>
        <begin position="631"/>
        <end position="641"/>
    </location>
</feature>
<feature type="compositionally biased region" description="Polar residues" evidence="1">
    <location>
        <begin position="282"/>
        <end position="293"/>
    </location>
</feature>
<protein>
    <recommendedName>
        <fullName evidence="5">Serine-rich protein</fullName>
    </recommendedName>
</protein>
<proteinExistence type="predicted"/>
<feature type="region of interest" description="Disordered" evidence="1">
    <location>
        <begin position="397"/>
        <end position="464"/>
    </location>
</feature>
<name>A0A0H1BGS9_9EURO</name>
<dbReference type="AlphaFoldDB" id="A0A0H1BGS9"/>
<feature type="region of interest" description="Disordered" evidence="1">
    <location>
        <begin position="571"/>
        <end position="606"/>
    </location>
</feature>
<evidence type="ECO:0000256" key="1">
    <source>
        <dbReference type="SAM" id="MobiDB-lite"/>
    </source>
</evidence>
<feature type="compositionally biased region" description="Polar residues" evidence="1">
    <location>
        <begin position="115"/>
        <end position="146"/>
    </location>
</feature>
<feature type="region of interest" description="Disordered" evidence="1">
    <location>
        <begin position="1"/>
        <end position="222"/>
    </location>
</feature>
<evidence type="ECO:0000313" key="4">
    <source>
        <dbReference type="Proteomes" id="UP000053573"/>
    </source>
</evidence>
<evidence type="ECO:0008006" key="5">
    <source>
        <dbReference type="Google" id="ProtNLM"/>
    </source>
</evidence>
<dbReference type="OrthoDB" id="4153178at2759"/>
<feature type="region of interest" description="Disordered" evidence="1">
    <location>
        <begin position="624"/>
        <end position="648"/>
    </location>
</feature>
<feature type="compositionally biased region" description="Low complexity" evidence="1">
    <location>
        <begin position="333"/>
        <end position="344"/>
    </location>
</feature>
<keyword evidence="4" id="KW-1185">Reference proteome</keyword>
<feature type="region of interest" description="Disordered" evidence="1">
    <location>
        <begin position="266"/>
        <end position="374"/>
    </location>
</feature>
<feature type="compositionally biased region" description="Polar residues" evidence="1">
    <location>
        <begin position="26"/>
        <end position="35"/>
    </location>
</feature>
<feature type="compositionally biased region" description="Polar residues" evidence="1">
    <location>
        <begin position="397"/>
        <end position="413"/>
    </location>
</feature>
<organism evidence="3 4">
    <name type="scientific">Blastomyces silverae</name>
    <dbReference type="NCBI Taxonomy" id="2060906"/>
    <lineage>
        <taxon>Eukaryota</taxon>
        <taxon>Fungi</taxon>
        <taxon>Dikarya</taxon>
        <taxon>Ascomycota</taxon>
        <taxon>Pezizomycotina</taxon>
        <taxon>Eurotiomycetes</taxon>
        <taxon>Eurotiomycetidae</taxon>
        <taxon>Onygenales</taxon>
        <taxon>Ajellomycetaceae</taxon>
        <taxon>Blastomyces</taxon>
    </lineage>
</organism>
<reference evidence="4" key="1">
    <citation type="journal article" date="2015" name="PLoS Genet.">
        <title>The dynamic genome and transcriptome of the human fungal pathogen Blastomyces and close relative Emmonsia.</title>
        <authorList>
            <person name="Munoz J.F."/>
            <person name="Gauthier G.M."/>
            <person name="Desjardins C.A."/>
            <person name="Gallo J.E."/>
            <person name="Holder J."/>
            <person name="Sullivan T.D."/>
            <person name="Marty A.J."/>
            <person name="Carmen J.C."/>
            <person name="Chen Z."/>
            <person name="Ding L."/>
            <person name="Gujja S."/>
            <person name="Magrini V."/>
            <person name="Misas E."/>
            <person name="Mitreva M."/>
            <person name="Priest M."/>
            <person name="Saif S."/>
            <person name="Whiston E.A."/>
            <person name="Young S."/>
            <person name="Zeng Q."/>
            <person name="Goldman W.E."/>
            <person name="Mardis E.R."/>
            <person name="Taylor J.W."/>
            <person name="McEwen J.G."/>
            <person name="Clay O.K."/>
            <person name="Klein B.S."/>
            <person name="Cuomo C.A."/>
        </authorList>
    </citation>
    <scope>NUCLEOTIDE SEQUENCE [LARGE SCALE GENOMIC DNA]</scope>
    <source>
        <strain evidence="4">UAMH 139</strain>
    </source>
</reference>
<dbReference type="EMBL" id="LDEV01001988">
    <property type="protein sequence ID" value="KLJ10550.1"/>
    <property type="molecule type" value="Genomic_DNA"/>
</dbReference>
<feature type="transmembrane region" description="Helical" evidence="2">
    <location>
        <begin position="732"/>
        <end position="751"/>
    </location>
</feature>
<feature type="compositionally biased region" description="Basic and acidic residues" evidence="1">
    <location>
        <begin position="421"/>
        <end position="438"/>
    </location>
</feature>
<accession>A0A0H1BGS9</accession>
<evidence type="ECO:0000256" key="2">
    <source>
        <dbReference type="SAM" id="Phobius"/>
    </source>
</evidence>
<keyword evidence="2" id="KW-1133">Transmembrane helix</keyword>
<feature type="compositionally biased region" description="Polar residues" evidence="1">
    <location>
        <begin position="85"/>
        <end position="103"/>
    </location>
</feature>
<evidence type="ECO:0000313" key="3">
    <source>
        <dbReference type="EMBL" id="KLJ10550.1"/>
    </source>
</evidence>
<dbReference type="Proteomes" id="UP000053573">
    <property type="component" value="Unassembled WGS sequence"/>
</dbReference>
<keyword evidence="2" id="KW-0472">Membrane</keyword>
<sequence>MPSHPSNVPPLSPTTPKRRALHERSNSQTNEQSFPPTVRLIQDQDLQDETEIYSATPYPTKPEHVLLPPASRKQGSTFDAGYRVSHSTPDSITRSSSGVSRDTSLPIHDEGDISGATSSIHETHSSSQAWNDSLNSSRTSIPQSAPGTPRALRRGRREEDDNSSNSDGVPLPTTIKCVPRDDSSSPPAQSPVESTYSESVRGDEGSSPNIVPIGLTSSPNLVPINTSSPNLVPLGRSSPTLAPEPFTDSSLYEANSVGTARRYIRAGQRNSSQRNSSQRNSTFTIDGSLSEQQSSTPSHSIPSSPPNVPLRSYQSTSSFGGLPAITPYRVQPSTSSASSRSSRSGPDGHSPTGSSTPIQYPTIRYPSVSSRAESTISRSYVQSMTERFSDRWNPHLSTVPSEWSAERSQSLASPSPLPDQPDERWPKRAEEAKFRDSSRPSICPVDESEIEERGDSLTHLPSLPLRNKASGTLSHKSSLSALSNSRNLLRSSSGSSFLHVIPAWARVYYSTGAQFASLFSPDSRPPTPASPPMTAVSVFTAAYHSDPRMVSRTPFGITNPRLRPREIEYSSEPDEFHEADEPDEPPPAHIARPANPDPIDPRNHWVHDPEMDRIRTQVTMEDLPGAWSPHLHTDRRVDPTRRSRWKPPSLDETAEGLFGRRNAQVYAFALGFVFPLAWIIAAFLPLPPQVSHINQEATTSRPDLEHAFNNRVVLVDEVRHANARWWRNVNRFMSPVGLAIIAVVVGAKTIFFEGSKKRKLTIFCMTDNHGRSLCLKNDNDGCNSSSCPRLPLPTDPPV</sequence>
<comment type="caution">
    <text evidence="3">The sequence shown here is derived from an EMBL/GenBank/DDBJ whole genome shotgun (WGS) entry which is preliminary data.</text>
</comment>
<dbReference type="STRING" id="2060906.A0A0H1BGS9"/>